<organism evidence="12 13">
    <name type="scientific">Pyxidicoccus parkwayensis</name>
    <dbReference type="NCBI Taxonomy" id="2813578"/>
    <lineage>
        <taxon>Bacteria</taxon>
        <taxon>Pseudomonadati</taxon>
        <taxon>Myxococcota</taxon>
        <taxon>Myxococcia</taxon>
        <taxon>Myxococcales</taxon>
        <taxon>Cystobacterineae</taxon>
        <taxon>Myxococcaceae</taxon>
        <taxon>Pyxidicoccus</taxon>
    </lineage>
</organism>
<reference evidence="12 13" key="1">
    <citation type="submission" date="2021-02" db="EMBL/GenBank/DDBJ databases">
        <title>De Novo genome assembly of isolated myxobacteria.</title>
        <authorList>
            <person name="Stevens D.C."/>
        </authorList>
    </citation>
    <scope>NUCLEOTIDE SEQUENCE [LARGE SCALE GENOMIC DNA]</scope>
    <source>
        <strain evidence="13">SCPEA02</strain>
    </source>
</reference>
<keyword evidence="9 11" id="KW-0472">Membrane</keyword>
<feature type="transmembrane region" description="Helical" evidence="11">
    <location>
        <begin position="21"/>
        <end position="39"/>
    </location>
</feature>
<gene>
    <name evidence="12" type="ORF">JY651_36610</name>
</gene>
<dbReference type="Proteomes" id="UP000662747">
    <property type="component" value="Chromosome"/>
</dbReference>
<dbReference type="Gene3D" id="3.30.420.270">
    <property type="match status" value="1"/>
</dbReference>
<evidence type="ECO:0000256" key="10">
    <source>
        <dbReference type="RuleBase" id="RU003879"/>
    </source>
</evidence>
<dbReference type="InterPro" id="IPR003400">
    <property type="entry name" value="ExbD"/>
</dbReference>
<dbReference type="PANTHER" id="PTHR30558">
    <property type="entry name" value="EXBD MEMBRANE COMPONENT OF PMF-DRIVEN MACROMOLECULE IMPORT SYSTEM"/>
    <property type="match status" value="1"/>
</dbReference>
<keyword evidence="8 11" id="KW-1133">Transmembrane helix</keyword>
<comment type="similarity">
    <text evidence="2 10">Belongs to the ExbD/TolR family.</text>
</comment>
<keyword evidence="6 10" id="KW-0812">Transmembrane</keyword>
<evidence type="ECO:0000256" key="5">
    <source>
        <dbReference type="ARBA" id="ARBA00022519"/>
    </source>
</evidence>
<name>A0ABX7NPC1_9BACT</name>
<evidence type="ECO:0000256" key="9">
    <source>
        <dbReference type="ARBA" id="ARBA00023136"/>
    </source>
</evidence>
<evidence type="ECO:0000313" key="12">
    <source>
        <dbReference type="EMBL" id="QSQ20715.1"/>
    </source>
</evidence>
<proteinExistence type="inferred from homology"/>
<accession>A0ABX7NPC1</accession>
<evidence type="ECO:0000256" key="4">
    <source>
        <dbReference type="ARBA" id="ARBA00022475"/>
    </source>
</evidence>
<dbReference type="Pfam" id="PF02472">
    <property type="entry name" value="ExbD"/>
    <property type="match status" value="1"/>
</dbReference>
<evidence type="ECO:0000256" key="7">
    <source>
        <dbReference type="ARBA" id="ARBA00022927"/>
    </source>
</evidence>
<evidence type="ECO:0000313" key="13">
    <source>
        <dbReference type="Proteomes" id="UP000662747"/>
    </source>
</evidence>
<keyword evidence="4" id="KW-1003">Cell membrane</keyword>
<sequence length="139" mass="14951">MGMSAGGRQGGPKSEINITPLVDVVLVLLIIFMVVTPMMQSGKPVDLPKATRVEGEAQKDPLVLSVTPDRKVFVESDAYPDEAALKARLQAELSRQPGRRVLLKADQSLACGDVRKVIQMARAAGVERVAFGVESLEPQ</sequence>
<evidence type="ECO:0000256" key="2">
    <source>
        <dbReference type="ARBA" id="ARBA00005811"/>
    </source>
</evidence>
<keyword evidence="5" id="KW-0997">Cell inner membrane</keyword>
<dbReference type="EMBL" id="CP071090">
    <property type="protein sequence ID" value="QSQ20715.1"/>
    <property type="molecule type" value="Genomic_DNA"/>
</dbReference>
<dbReference type="PANTHER" id="PTHR30558:SF12">
    <property type="entry name" value="BIOPOLYMER TRANSPORT PROTEIN EXBD"/>
    <property type="match status" value="1"/>
</dbReference>
<keyword evidence="3 10" id="KW-0813">Transport</keyword>
<comment type="subcellular location">
    <subcellularLocation>
        <location evidence="1">Cell inner membrane</location>
        <topology evidence="1">Single-pass type II membrane protein</topology>
    </subcellularLocation>
    <subcellularLocation>
        <location evidence="10">Cell membrane</location>
        <topology evidence="10">Single-pass type II membrane protein</topology>
    </subcellularLocation>
</comment>
<keyword evidence="7 10" id="KW-0653">Protein transport</keyword>
<protein>
    <submittedName>
        <fullName evidence="12">Biopolymer transporter ExbD</fullName>
    </submittedName>
</protein>
<evidence type="ECO:0000256" key="1">
    <source>
        <dbReference type="ARBA" id="ARBA00004249"/>
    </source>
</evidence>
<evidence type="ECO:0000256" key="6">
    <source>
        <dbReference type="ARBA" id="ARBA00022692"/>
    </source>
</evidence>
<keyword evidence="13" id="KW-1185">Reference proteome</keyword>
<dbReference type="RefSeq" id="WP_206722295.1">
    <property type="nucleotide sequence ID" value="NZ_CP071090.1"/>
</dbReference>
<evidence type="ECO:0000256" key="8">
    <source>
        <dbReference type="ARBA" id="ARBA00022989"/>
    </source>
</evidence>
<evidence type="ECO:0000256" key="11">
    <source>
        <dbReference type="SAM" id="Phobius"/>
    </source>
</evidence>
<evidence type="ECO:0000256" key="3">
    <source>
        <dbReference type="ARBA" id="ARBA00022448"/>
    </source>
</evidence>